<evidence type="ECO:0000313" key="8">
    <source>
        <dbReference type="EMBL" id="SMF66917.1"/>
    </source>
</evidence>
<comment type="function">
    <text evidence="7">F(1)F(0) ATP synthase produces ATP from ADP in the presence of a proton or sodium gradient. F-type ATPases consist of two structural domains, F(1) containing the extramembraneous catalytic core and F(0) containing the membrane proton channel, linked together by a central stalk and a peripheral stalk. During catalysis, ATP synthesis in the catalytic domain of F(1) is coupled via a rotary mechanism of the central stalk subunits to proton translocation.</text>
</comment>
<keyword evidence="6 7" id="KW-0066">ATP synthesis</keyword>
<evidence type="ECO:0000256" key="3">
    <source>
        <dbReference type="ARBA" id="ARBA00022781"/>
    </source>
</evidence>
<dbReference type="EMBL" id="LT840184">
    <property type="protein sequence ID" value="SMF66917.1"/>
    <property type="molecule type" value="Genomic_DNA"/>
</dbReference>
<name>A0A1X7GBT7_9BACL</name>
<dbReference type="InterPro" id="IPR026015">
    <property type="entry name" value="ATP_synth_OSCP/delta_N_sf"/>
</dbReference>
<keyword evidence="3 7" id="KW-0375">Hydrogen ion transport</keyword>
<evidence type="ECO:0000256" key="7">
    <source>
        <dbReference type="HAMAP-Rule" id="MF_01416"/>
    </source>
</evidence>
<dbReference type="Gene3D" id="1.10.520.20">
    <property type="entry name" value="N-terminal domain of the delta subunit of the F1F0-ATP synthase"/>
    <property type="match status" value="1"/>
</dbReference>
<dbReference type="GO" id="GO:0045259">
    <property type="term" value="C:proton-transporting ATP synthase complex"/>
    <property type="evidence" value="ECO:0007669"/>
    <property type="project" value="UniProtKB-KW"/>
</dbReference>
<keyword evidence="4 7" id="KW-0406">Ion transport</keyword>
<evidence type="ECO:0000256" key="6">
    <source>
        <dbReference type="ARBA" id="ARBA00023310"/>
    </source>
</evidence>
<dbReference type="AlphaFoldDB" id="A0A1X7GBT7"/>
<evidence type="ECO:0000256" key="5">
    <source>
        <dbReference type="ARBA" id="ARBA00023136"/>
    </source>
</evidence>
<reference evidence="8 9" key="1">
    <citation type="submission" date="2017-04" db="EMBL/GenBank/DDBJ databases">
        <authorList>
            <person name="Afonso C.L."/>
            <person name="Miller P.J."/>
            <person name="Scott M.A."/>
            <person name="Spackman E."/>
            <person name="Goraichik I."/>
            <person name="Dimitrov K.M."/>
            <person name="Suarez D.L."/>
            <person name="Swayne D.E."/>
        </authorList>
    </citation>
    <scope>NUCLEOTIDE SEQUENCE [LARGE SCALE GENOMIC DNA]</scope>
    <source>
        <strain evidence="8 9">N3/975</strain>
    </source>
</reference>
<protein>
    <recommendedName>
        <fullName evidence="7">ATP synthase subunit delta</fullName>
    </recommendedName>
    <alternativeName>
        <fullName evidence="7">ATP synthase F(1) sector subunit delta</fullName>
    </alternativeName>
    <alternativeName>
        <fullName evidence="7">F-type ATPase subunit delta</fullName>
        <shortName evidence="7">F-ATPase subunit delta</shortName>
    </alternativeName>
</protein>
<evidence type="ECO:0000256" key="4">
    <source>
        <dbReference type="ARBA" id="ARBA00023065"/>
    </source>
</evidence>
<comment type="subcellular location">
    <subcellularLocation>
        <location evidence="7">Cell membrane</location>
        <topology evidence="7">Peripheral membrane protein</topology>
    </subcellularLocation>
    <subcellularLocation>
        <location evidence="1">Membrane</location>
    </subcellularLocation>
</comment>
<comment type="similarity">
    <text evidence="7">Belongs to the ATPase delta chain family.</text>
</comment>
<keyword evidence="5 7" id="KW-0472">Membrane</keyword>
<dbReference type="Pfam" id="PF00213">
    <property type="entry name" value="OSCP"/>
    <property type="match status" value="1"/>
</dbReference>
<dbReference type="PRINTS" id="PR00125">
    <property type="entry name" value="ATPASEDELTA"/>
</dbReference>
<dbReference type="GO" id="GO:0005886">
    <property type="term" value="C:plasma membrane"/>
    <property type="evidence" value="ECO:0007669"/>
    <property type="project" value="UniProtKB-SubCell"/>
</dbReference>
<dbReference type="RefSeq" id="WP_208917459.1">
    <property type="nucleotide sequence ID" value="NZ_LT840184.1"/>
</dbReference>
<keyword evidence="9" id="KW-1185">Reference proteome</keyword>
<comment type="function">
    <text evidence="7">This protein is part of the stalk that links CF(0) to CF(1). It either transmits conformational changes from CF(0) to CF(1) or is implicated in proton conduction.</text>
</comment>
<dbReference type="PANTHER" id="PTHR11910">
    <property type="entry name" value="ATP SYNTHASE DELTA CHAIN"/>
    <property type="match status" value="1"/>
</dbReference>
<dbReference type="Proteomes" id="UP000192940">
    <property type="component" value="Chromosome I"/>
</dbReference>
<organism evidence="8 9">
    <name type="scientific">Paenibacillus uliginis N3/975</name>
    <dbReference type="NCBI Taxonomy" id="1313296"/>
    <lineage>
        <taxon>Bacteria</taxon>
        <taxon>Bacillati</taxon>
        <taxon>Bacillota</taxon>
        <taxon>Bacilli</taxon>
        <taxon>Bacillales</taxon>
        <taxon>Paenibacillaceae</taxon>
        <taxon>Paenibacillus</taxon>
    </lineage>
</organism>
<gene>
    <name evidence="7" type="primary">atpH</name>
    <name evidence="8" type="ORF">SAMN05661091_0306</name>
</gene>
<dbReference type="GO" id="GO:0046933">
    <property type="term" value="F:proton-transporting ATP synthase activity, rotational mechanism"/>
    <property type="evidence" value="ECO:0007669"/>
    <property type="project" value="UniProtKB-UniRule"/>
</dbReference>
<dbReference type="NCBIfam" id="TIGR01145">
    <property type="entry name" value="ATP_synt_delta"/>
    <property type="match status" value="1"/>
</dbReference>
<keyword evidence="2 7" id="KW-0813">Transport</keyword>
<accession>A0A1X7GBT7</accession>
<dbReference type="STRING" id="1313296.SAMN05661091_0306"/>
<evidence type="ECO:0000256" key="2">
    <source>
        <dbReference type="ARBA" id="ARBA00022448"/>
    </source>
</evidence>
<dbReference type="HAMAP" id="MF_01416">
    <property type="entry name" value="ATP_synth_delta_bact"/>
    <property type="match status" value="1"/>
</dbReference>
<keyword evidence="7" id="KW-1003">Cell membrane</keyword>
<dbReference type="InterPro" id="IPR000711">
    <property type="entry name" value="ATPase_OSCP/dsu"/>
</dbReference>
<dbReference type="NCBIfam" id="NF004403">
    <property type="entry name" value="PRK05758.2-4"/>
    <property type="match status" value="1"/>
</dbReference>
<evidence type="ECO:0000313" key="9">
    <source>
        <dbReference type="Proteomes" id="UP000192940"/>
    </source>
</evidence>
<proteinExistence type="inferred from homology"/>
<dbReference type="SUPFAM" id="SSF47928">
    <property type="entry name" value="N-terminal domain of the delta subunit of the F1F0-ATP synthase"/>
    <property type="match status" value="1"/>
</dbReference>
<sequence>MSQETVAAKRYARALFEVAAQQQKGLEVEQELRVVVSAIEGDADIQKFISTPNIPRSVKMNALNKALAGKISKPVLNTIELLLEKGRTDLFAELLNSYVKIQGASLGMADAAVYSTYPLSDQEKEQVAAEFGQMAQQKIRVTNVVDESLLGGLKVVIGDKLYDGSLSGKLERLEKSFNRQA</sequence>
<keyword evidence="7" id="KW-0139">CF(1)</keyword>
<evidence type="ECO:0000256" key="1">
    <source>
        <dbReference type="ARBA" id="ARBA00004370"/>
    </source>
</evidence>